<dbReference type="RefSeq" id="XP_022400083.1">
    <property type="nucleotide sequence ID" value="XM_022545094.1"/>
</dbReference>
<evidence type="ECO:0000313" key="2">
    <source>
        <dbReference type="EMBL" id="OJJ83385.1"/>
    </source>
</evidence>
<gene>
    <name evidence="2" type="ORF">ASPGLDRAFT_395217</name>
</gene>
<keyword evidence="3" id="KW-1185">Reference proteome</keyword>
<evidence type="ECO:0000313" key="3">
    <source>
        <dbReference type="Proteomes" id="UP000184300"/>
    </source>
</evidence>
<sequence>MVVIVGVNFELGQHLVATTPPVTCPLPASAFCCSDTFYLYLCFNCCMFYSGVQIGLLQRLFSSFYAFFGEVICLLLALSVRRGASASRCPAYSSVPRV</sequence>
<protein>
    <submittedName>
        <fullName evidence="2">Uncharacterized protein</fullName>
    </submittedName>
</protein>
<dbReference type="VEuPathDB" id="FungiDB:ASPGLDRAFT_395217"/>
<accession>A0A1L9VHP6</accession>
<dbReference type="GeneID" id="34461355"/>
<proteinExistence type="predicted"/>
<organism evidence="2 3">
    <name type="scientific">Aspergillus glaucus CBS 516.65</name>
    <dbReference type="NCBI Taxonomy" id="1160497"/>
    <lineage>
        <taxon>Eukaryota</taxon>
        <taxon>Fungi</taxon>
        <taxon>Dikarya</taxon>
        <taxon>Ascomycota</taxon>
        <taxon>Pezizomycotina</taxon>
        <taxon>Eurotiomycetes</taxon>
        <taxon>Eurotiomycetidae</taxon>
        <taxon>Eurotiales</taxon>
        <taxon>Aspergillaceae</taxon>
        <taxon>Aspergillus</taxon>
        <taxon>Aspergillus subgen. Aspergillus</taxon>
    </lineage>
</organism>
<evidence type="ECO:0000256" key="1">
    <source>
        <dbReference type="SAM" id="Phobius"/>
    </source>
</evidence>
<dbReference type="EMBL" id="KV878899">
    <property type="protein sequence ID" value="OJJ83385.1"/>
    <property type="molecule type" value="Genomic_DNA"/>
</dbReference>
<feature type="transmembrane region" description="Helical" evidence="1">
    <location>
        <begin position="62"/>
        <end position="80"/>
    </location>
</feature>
<name>A0A1L9VHP6_ASPGL</name>
<dbReference type="AlphaFoldDB" id="A0A1L9VHP6"/>
<reference evidence="3" key="1">
    <citation type="journal article" date="2017" name="Genome Biol.">
        <title>Comparative genomics reveals high biological diversity and specific adaptations in the industrially and medically important fungal genus Aspergillus.</title>
        <authorList>
            <person name="de Vries R.P."/>
            <person name="Riley R."/>
            <person name="Wiebenga A."/>
            <person name="Aguilar-Osorio G."/>
            <person name="Amillis S."/>
            <person name="Uchima C.A."/>
            <person name="Anderluh G."/>
            <person name="Asadollahi M."/>
            <person name="Askin M."/>
            <person name="Barry K."/>
            <person name="Battaglia E."/>
            <person name="Bayram O."/>
            <person name="Benocci T."/>
            <person name="Braus-Stromeyer S.A."/>
            <person name="Caldana C."/>
            <person name="Canovas D."/>
            <person name="Cerqueira G.C."/>
            <person name="Chen F."/>
            <person name="Chen W."/>
            <person name="Choi C."/>
            <person name="Clum A."/>
            <person name="Dos Santos R.A."/>
            <person name="Damasio A.R."/>
            <person name="Diallinas G."/>
            <person name="Emri T."/>
            <person name="Fekete E."/>
            <person name="Flipphi M."/>
            <person name="Freyberg S."/>
            <person name="Gallo A."/>
            <person name="Gournas C."/>
            <person name="Habgood R."/>
            <person name="Hainaut M."/>
            <person name="Harispe M.L."/>
            <person name="Henrissat B."/>
            <person name="Hilden K.S."/>
            <person name="Hope R."/>
            <person name="Hossain A."/>
            <person name="Karabika E."/>
            <person name="Karaffa L."/>
            <person name="Karanyi Z."/>
            <person name="Krasevec N."/>
            <person name="Kuo A."/>
            <person name="Kusch H."/>
            <person name="LaButti K."/>
            <person name="Lagendijk E.L."/>
            <person name="Lapidus A."/>
            <person name="Levasseur A."/>
            <person name="Lindquist E."/>
            <person name="Lipzen A."/>
            <person name="Logrieco A.F."/>
            <person name="MacCabe A."/>
            <person name="Maekelae M.R."/>
            <person name="Malavazi I."/>
            <person name="Melin P."/>
            <person name="Meyer V."/>
            <person name="Mielnichuk N."/>
            <person name="Miskei M."/>
            <person name="Molnar A.P."/>
            <person name="Mule G."/>
            <person name="Ngan C.Y."/>
            <person name="Orejas M."/>
            <person name="Orosz E."/>
            <person name="Ouedraogo J.P."/>
            <person name="Overkamp K.M."/>
            <person name="Park H.-S."/>
            <person name="Perrone G."/>
            <person name="Piumi F."/>
            <person name="Punt P.J."/>
            <person name="Ram A.F."/>
            <person name="Ramon A."/>
            <person name="Rauscher S."/>
            <person name="Record E."/>
            <person name="Riano-Pachon D.M."/>
            <person name="Robert V."/>
            <person name="Roehrig J."/>
            <person name="Ruller R."/>
            <person name="Salamov A."/>
            <person name="Salih N.S."/>
            <person name="Samson R.A."/>
            <person name="Sandor E."/>
            <person name="Sanguinetti M."/>
            <person name="Schuetze T."/>
            <person name="Sepcic K."/>
            <person name="Shelest E."/>
            <person name="Sherlock G."/>
            <person name="Sophianopoulou V."/>
            <person name="Squina F.M."/>
            <person name="Sun H."/>
            <person name="Susca A."/>
            <person name="Todd R.B."/>
            <person name="Tsang A."/>
            <person name="Unkles S.E."/>
            <person name="van de Wiele N."/>
            <person name="van Rossen-Uffink D."/>
            <person name="Oliveira J.V."/>
            <person name="Vesth T.C."/>
            <person name="Visser J."/>
            <person name="Yu J.-H."/>
            <person name="Zhou M."/>
            <person name="Andersen M.R."/>
            <person name="Archer D.B."/>
            <person name="Baker S.E."/>
            <person name="Benoit I."/>
            <person name="Brakhage A.A."/>
            <person name="Braus G.H."/>
            <person name="Fischer R."/>
            <person name="Frisvad J.C."/>
            <person name="Goldman G.H."/>
            <person name="Houbraken J."/>
            <person name="Oakley B."/>
            <person name="Pocsi I."/>
            <person name="Scazzocchio C."/>
            <person name="Seiboth B."/>
            <person name="vanKuyk P.A."/>
            <person name="Wortman J."/>
            <person name="Dyer P.S."/>
            <person name="Grigoriev I.V."/>
        </authorList>
    </citation>
    <scope>NUCLEOTIDE SEQUENCE [LARGE SCALE GENOMIC DNA]</scope>
    <source>
        <strain evidence="3">CBS 516.65</strain>
    </source>
</reference>
<feature type="transmembrane region" description="Helical" evidence="1">
    <location>
        <begin position="37"/>
        <end position="56"/>
    </location>
</feature>
<keyword evidence="1" id="KW-1133">Transmembrane helix</keyword>
<dbReference type="Proteomes" id="UP000184300">
    <property type="component" value="Unassembled WGS sequence"/>
</dbReference>
<keyword evidence="1" id="KW-0472">Membrane</keyword>
<keyword evidence="1" id="KW-0812">Transmembrane</keyword>